<accession>A0A9P6FP72</accession>
<evidence type="ECO:0000256" key="5">
    <source>
        <dbReference type="ARBA" id="ARBA00023163"/>
    </source>
</evidence>
<evidence type="ECO:0000256" key="6">
    <source>
        <dbReference type="ARBA" id="ARBA00023187"/>
    </source>
</evidence>
<dbReference type="AlphaFoldDB" id="A0A9P6FP72"/>
<keyword evidence="5" id="KW-0804">Transcription</keyword>
<dbReference type="GO" id="GO:0008380">
    <property type="term" value="P:RNA splicing"/>
    <property type="evidence" value="ECO:0007669"/>
    <property type="project" value="UniProtKB-KW"/>
</dbReference>
<dbReference type="Pfam" id="PF04696">
    <property type="entry name" value="Pinin_SDK_memA"/>
    <property type="match status" value="1"/>
</dbReference>
<evidence type="ECO:0000259" key="10">
    <source>
        <dbReference type="Pfam" id="PF04696"/>
    </source>
</evidence>
<keyword evidence="4" id="KW-0805">Transcription regulation</keyword>
<keyword evidence="12" id="KW-1185">Reference proteome</keyword>
<feature type="compositionally biased region" description="Basic and acidic residues" evidence="9">
    <location>
        <begin position="281"/>
        <end position="293"/>
    </location>
</feature>
<feature type="compositionally biased region" description="Polar residues" evidence="9">
    <location>
        <begin position="190"/>
        <end position="201"/>
    </location>
</feature>
<dbReference type="OrthoDB" id="330772at2759"/>
<evidence type="ECO:0000256" key="9">
    <source>
        <dbReference type="SAM" id="MobiDB-lite"/>
    </source>
</evidence>
<comment type="caution">
    <text evidence="11">The sequence shown here is derived from an EMBL/GenBank/DDBJ whole genome shotgun (WGS) entry which is preliminary data.</text>
</comment>
<feature type="domain" description="Pinin/SDK/MemA protein" evidence="10">
    <location>
        <begin position="71"/>
        <end position="181"/>
    </location>
</feature>
<evidence type="ECO:0000256" key="4">
    <source>
        <dbReference type="ARBA" id="ARBA00023015"/>
    </source>
</evidence>
<dbReference type="InterPro" id="IPR006786">
    <property type="entry name" value="Pinin_SDK_MemA"/>
</dbReference>
<feature type="compositionally biased region" description="Basic and acidic residues" evidence="9">
    <location>
        <begin position="226"/>
        <end position="242"/>
    </location>
</feature>
<dbReference type="EMBL" id="JAABOA010003835">
    <property type="protein sequence ID" value="KAF9578271.1"/>
    <property type="molecule type" value="Genomic_DNA"/>
</dbReference>
<evidence type="ECO:0000256" key="3">
    <source>
        <dbReference type="ARBA" id="ARBA00022664"/>
    </source>
</evidence>
<keyword evidence="8" id="KW-0175">Coiled coil</keyword>
<gene>
    <name evidence="11" type="ORF">BGW38_006022</name>
</gene>
<evidence type="ECO:0000256" key="1">
    <source>
        <dbReference type="ARBA" id="ARBA00004123"/>
    </source>
</evidence>
<dbReference type="GO" id="GO:0006397">
    <property type="term" value="P:mRNA processing"/>
    <property type="evidence" value="ECO:0007669"/>
    <property type="project" value="UniProtKB-KW"/>
</dbReference>
<feature type="coiled-coil region" evidence="8">
    <location>
        <begin position="108"/>
        <end position="136"/>
    </location>
</feature>
<reference evidence="11" key="1">
    <citation type="journal article" date="2020" name="Fungal Divers.">
        <title>Resolving the Mortierellaceae phylogeny through synthesis of multi-gene phylogenetics and phylogenomics.</title>
        <authorList>
            <person name="Vandepol N."/>
            <person name="Liber J."/>
            <person name="Desiro A."/>
            <person name="Na H."/>
            <person name="Kennedy M."/>
            <person name="Barry K."/>
            <person name="Grigoriev I.V."/>
            <person name="Miller A.N."/>
            <person name="O'Donnell K."/>
            <person name="Stajich J.E."/>
            <person name="Bonito G."/>
        </authorList>
    </citation>
    <scope>NUCLEOTIDE SEQUENCE</scope>
    <source>
        <strain evidence="11">KOD1015</strain>
    </source>
</reference>
<dbReference type="Proteomes" id="UP000780801">
    <property type="component" value="Unassembled WGS sequence"/>
</dbReference>
<keyword evidence="6" id="KW-0508">mRNA splicing</keyword>
<dbReference type="InterPro" id="IPR039853">
    <property type="entry name" value="Pinin"/>
</dbReference>
<dbReference type="PANTHER" id="PTHR12707:SF0">
    <property type="entry name" value="PININ"/>
    <property type="match status" value="1"/>
</dbReference>
<sequence>MPEPAGQARAQKRARREEVVPPSQLTATVASSTTTETTDAAAAAATATTTTTTATTAPPAKASESTPVVAEENNRRGRRMMGMILGTLTQFKKDHQKQATNDKGAASRAALQERVREKLKREQELNRELHEKERQERLVKRGVTGAGQKWDNGFILTETKPRLRYMPKVMNDATRQKLEEQLQLRGPSKAQATVAISSEANTGKDGDVDMTEPSHQDTIVEPENMEVNHDDATLSKDSENSPDKTGGGPTSEELGSNVKQDEKTESLSECETADVEMAKSPSRESKAEETETS</sequence>
<protein>
    <recommendedName>
        <fullName evidence="10">Pinin/SDK/MemA protein domain-containing protein</fullName>
    </recommendedName>
</protein>
<dbReference type="PANTHER" id="PTHR12707">
    <property type="entry name" value="PINN"/>
    <property type="match status" value="1"/>
</dbReference>
<organism evidence="11 12">
    <name type="scientific">Lunasporangiospora selenospora</name>
    <dbReference type="NCBI Taxonomy" id="979761"/>
    <lineage>
        <taxon>Eukaryota</taxon>
        <taxon>Fungi</taxon>
        <taxon>Fungi incertae sedis</taxon>
        <taxon>Mucoromycota</taxon>
        <taxon>Mortierellomycotina</taxon>
        <taxon>Mortierellomycetes</taxon>
        <taxon>Mortierellales</taxon>
        <taxon>Mortierellaceae</taxon>
        <taxon>Lunasporangiospora</taxon>
    </lineage>
</organism>
<proteinExistence type="inferred from homology"/>
<feature type="region of interest" description="Disordered" evidence="9">
    <location>
        <begin position="181"/>
        <end position="293"/>
    </location>
</feature>
<evidence type="ECO:0000256" key="7">
    <source>
        <dbReference type="ARBA" id="ARBA00023242"/>
    </source>
</evidence>
<feature type="compositionally biased region" description="Basic and acidic residues" evidence="9">
    <location>
        <begin position="202"/>
        <end position="215"/>
    </location>
</feature>
<feature type="region of interest" description="Disordered" evidence="9">
    <location>
        <begin position="1"/>
        <end position="79"/>
    </location>
</feature>
<evidence type="ECO:0000256" key="2">
    <source>
        <dbReference type="ARBA" id="ARBA00010386"/>
    </source>
</evidence>
<comment type="subcellular location">
    <subcellularLocation>
        <location evidence="1">Nucleus</location>
    </subcellularLocation>
</comment>
<keyword evidence="3" id="KW-0507">mRNA processing</keyword>
<evidence type="ECO:0000256" key="8">
    <source>
        <dbReference type="SAM" id="Coils"/>
    </source>
</evidence>
<evidence type="ECO:0000313" key="12">
    <source>
        <dbReference type="Proteomes" id="UP000780801"/>
    </source>
</evidence>
<dbReference type="GO" id="GO:0071013">
    <property type="term" value="C:catalytic step 2 spliceosome"/>
    <property type="evidence" value="ECO:0007669"/>
    <property type="project" value="TreeGrafter"/>
</dbReference>
<evidence type="ECO:0000313" key="11">
    <source>
        <dbReference type="EMBL" id="KAF9578271.1"/>
    </source>
</evidence>
<keyword evidence="7" id="KW-0539">Nucleus</keyword>
<feature type="compositionally biased region" description="Low complexity" evidence="9">
    <location>
        <begin position="26"/>
        <end position="66"/>
    </location>
</feature>
<comment type="similarity">
    <text evidence="2">Belongs to the pinin family.</text>
</comment>
<name>A0A9P6FP72_9FUNG</name>